<reference evidence="8 9" key="1">
    <citation type="submission" date="2019-05" db="EMBL/GenBank/DDBJ databases">
        <authorList>
            <consortium name="Pathogen Informatics"/>
        </authorList>
    </citation>
    <scope>NUCLEOTIDE SEQUENCE [LARGE SCALE GENOMIC DNA]</scope>
    <source>
        <strain evidence="8 9">NCTC12971</strain>
    </source>
</reference>
<dbReference type="InterPro" id="IPR011545">
    <property type="entry name" value="DEAD/DEAH_box_helicase_dom"/>
</dbReference>
<dbReference type="Proteomes" id="UP000307968">
    <property type="component" value="Chromosome"/>
</dbReference>
<dbReference type="CDD" id="cd17930">
    <property type="entry name" value="DEXHc_cas3"/>
    <property type="match status" value="1"/>
</dbReference>
<name>A0A4U9HLG3_SERRU</name>
<evidence type="ECO:0000259" key="6">
    <source>
        <dbReference type="Pfam" id="PF00270"/>
    </source>
</evidence>
<keyword evidence="4" id="KW-0067">ATP-binding</keyword>
<evidence type="ECO:0000256" key="4">
    <source>
        <dbReference type="ARBA" id="ARBA00022840"/>
    </source>
</evidence>
<dbReference type="GO" id="GO:0003676">
    <property type="term" value="F:nucleic acid binding"/>
    <property type="evidence" value="ECO:0007669"/>
    <property type="project" value="InterPro"/>
</dbReference>
<protein>
    <submittedName>
        <fullName evidence="8">Uncharacterized protein predicted to be involved in DNA repair (RAMP superfamily)</fullName>
    </submittedName>
</protein>
<evidence type="ECO:0000256" key="3">
    <source>
        <dbReference type="ARBA" id="ARBA00022806"/>
    </source>
</evidence>
<dbReference type="EMBL" id="LR590463">
    <property type="protein sequence ID" value="VTP65062.1"/>
    <property type="molecule type" value="Genomic_DNA"/>
</dbReference>
<dbReference type="AlphaFoldDB" id="A0A4U9HLG3"/>
<evidence type="ECO:0000313" key="9">
    <source>
        <dbReference type="Proteomes" id="UP000307968"/>
    </source>
</evidence>
<dbReference type="GO" id="GO:0004386">
    <property type="term" value="F:helicase activity"/>
    <property type="evidence" value="ECO:0007669"/>
    <property type="project" value="UniProtKB-KW"/>
</dbReference>
<dbReference type="Pfam" id="PF00270">
    <property type="entry name" value="DEAD"/>
    <property type="match status" value="1"/>
</dbReference>
<evidence type="ECO:0000313" key="8">
    <source>
        <dbReference type="EMBL" id="VTP65062.1"/>
    </source>
</evidence>
<keyword evidence="3" id="KW-0347">Helicase</keyword>
<keyword evidence="2" id="KW-0378">Hydrolase</keyword>
<dbReference type="InterPro" id="IPR054712">
    <property type="entry name" value="Cas3-like_dom"/>
</dbReference>
<dbReference type="GO" id="GO:0016787">
    <property type="term" value="F:hydrolase activity"/>
    <property type="evidence" value="ECO:0007669"/>
    <property type="project" value="UniProtKB-KW"/>
</dbReference>
<evidence type="ECO:0000256" key="5">
    <source>
        <dbReference type="ARBA" id="ARBA00023118"/>
    </source>
</evidence>
<feature type="domain" description="CRISPR-associated nuclease/helicase Cas3" evidence="7">
    <location>
        <begin position="187"/>
        <end position="285"/>
    </location>
</feature>
<evidence type="ECO:0000259" key="7">
    <source>
        <dbReference type="Pfam" id="PF22590"/>
    </source>
</evidence>
<organism evidence="8 9">
    <name type="scientific">Serratia rubidaea</name>
    <name type="common">Serratia marinorubra</name>
    <dbReference type="NCBI Taxonomy" id="61652"/>
    <lineage>
        <taxon>Bacteria</taxon>
        <taxon>Pseudomonadati</taxon>
        <taxon>Pseudomonadota</taxon>
        <taxon>Gammaproteobacteria</taxon>
        <taxon>Enterobacterales</taxon>
        <taxon>Yersiniaceae</taxon>
        <taxon>Serratia</taxon>
    </lineage>
</organism>
<evidence type="ECO:0000256" key="1">
    <source>
        <dbReference type="ARBA" id="ARBA00022741"/>
    </source>
</evidence>
<dbReference type="Gene3D" id="3.40.50.300">
    <property type="entry name" value="P-loop containing nucleotide triphosphate hydrolases"/>
    <property type="match status" value="2"/>
</dbReference>
<dbReference type="InterPro" id="IPR027417">
    <property type="entry name" value="P-loop_NTPase"/>
</dbReference>
<dbReference type="GO" id="GO:0051607">
    <property type="term" value="P:defense response to virus"/>
    <property type="evidence" value="ECO:0007669"/>
    <property type="project" value="UniProtKB-KW"/>
</dbReference>
<sequence>MEKKRIIYAIPFTSIIEQNAAVFRRVLGDEAVLEHHCSLDDDGNVYRRLVTENWDAPVIVTTNVQLFESLHASRTSRCRKLHNLIDSIIILDEAQQLPRDFHQPITNVMTQLSELFGVTWVLCTATQPVLAESRDVFGKKLMEGVKDVREIIANPAHLAQQLRRVKVTFSAEPMHWQQIADELTGEECVLCIVNTRRHARELFNLLPDDDNRFHLSAHMCAAHRSQVITDIRQRLEARRQGDKRPLRVVSTQLVEAGVDLDFPAVFRAMAGLDAIAQAAGRCNREGVMGKLGRVWVFMPTDSAPVGLLRQAEQCTVAMLKAGLLSEPLSPQTLEQYFMRLNSQGERDKHKICEKLTAKYSADSPLIIQFREAADSFRLIDDKGVAVIVPYCPEHQDESPVFMLLNTLESDPTAKWGQRKLQRYSVTLPESLAEALQAIGALQVCAGQLVLLESHYHPCWGVELPDTLLSVERSVI</sequence>
<gene>
    <name evidence="8" type="ORF">NCTC12971_03882</name>
</gene>
<evidence type="ECO:0000256" key="2">
    <source>
        <dbReference type="ARBA" id="ARBA00022801"/>
    </source>
</evidence>
<dbReference type="GO" id="GO:0005524">
    <property type="term" value="F:ATP binding"/>
    <property type="evidence" value="ECO:0007669"/>
    <property type="project" value="UniProtKB-KW"/>
</dbReference>
<proteinExistence type="predicted"/>
<accession>A0A4U9HLG3</accession>
<dbReference type="Pfam" id="PF22590">
    <property type="entry name" value="Cas3-like_C_2"/>
    <property type="match status" value="1"/>
</dbReference>
<dbReference type="SUPFAM" id="SSF52540">
    <property type="entry name" value="P-loop containing nucleoside triphosphate hydrolases"/>
    <property type="match status" value="1"/>
</dbReference>
<keyword evidence="5" id="KW-0051">Antiviral defense</keyword>
<keyword evidence="1" id="KW-0547">Nucleotide-binding</keyword>
<feature type="domain" description="DEAD/DEAH-box helicase" evidence="6">
    <location>
        <begin position="2"/>
        <end position="128"/>
    </location>
</feature>